<sequence>MAVKIIIVRRVPKEKQNEIRPLLLQMRAVANAQVGYISGETLVNYDDPEENLVISTWRSLENWNQWLRNEQRIDLQSQVDRILGHETLYQIYYNG</sequence>
<name>A0A550JF47_9BACT</name>
<keyword evidence="3" id="KW-1185">Reference proteome</keyword>
<dbReference type="AlphaFoldDB" id="A0A550JF47"/>
<dbReference type="SUPFAM" id="SSF54909">
    <property type="entry name" value="Dimeric alpha+beta barrel"/>
    <property type="match status" value="1"/>
</dbReference>
<comment type="caution">
    <text evidence="2">The sequence shown here is derived from an EMBL/GenBank/DDBJ whole genome shotgun (WGS) entry which is preliminary data.</text>
</comment>
<dbReference type="OrthoDB" id="5405645at2"/>
<gene>
    <name evidence="2" type="ORF">FL622_08485</name>
</gene>
<evidence type="ECO:0000313" key="3">
    <source>
        <dbReference type="Proteomes" id="UP000317155"/>
    </source>
</evidence>
<dbReference type="Pfam" id="PF03992">
    <property type="entry name" value="ABM"/>
    <property type="match status" value="1"/>
</dbReference>
<protein>
    <submittedName>
        <fullName evidence="2">Antibiotic biosynthesis monooxygenase</fullName>
    </submittedName>
</protein>
<feature type="domain" description="ABM" evidence="1">
    <location>
        <begin position="3"/>
        <end position="92"/>
    </location>
</feature>
<dbReference type="InterPro" id="IPR011008">
    <property type="entry name" value="Dimeric_a/b-barrel"/>
</dbReference>
<keyword evidence="2" id="KW-0503">Monooxygenase</keyword>
<dbReference type="EMBL" id="VJVV01000005">
    <property type="protein sequence ID" value="TRO81828.1"/>
    <property type="molecule type" value="Genomic_DNA"/>
</dbReference>
<dbReference type="Proteomes" id="UP000317155">
    <property type="component" value="Unassembled WGS sequence"/>
</dbReference>
<dbReference type="GO" id="GO:0004497">
    <property type="term" value="F:monooxygenase activity"/>
    <property type="evidence" value="ECO:0007669"/>
    <property type="project" value="UniProtKB-KW"/>
</dbReference>
<reference evidence="2 3" key="1">
    <citation type="submission" date="2019-07" db="EMBL/GenBank/DDBJ databases">
        <title>Insights of Desulfuromonas acetexigens electromicrobiology.</title>
        <authorList>
            <person name="Katuri K."/>
            <person name="Sapireddy V."/>
            <person name="Shaw D.R."/>
            <person name="Saikaly P."/>
        </authorList>
    </citation>
    <scope>NUCLEOTIDE SEQUENCE [LARGE SCALE GENOMIC DNA]</scope>
    <source>
        <strain evidence="2 3">2873</strain>
    </source>
</reference>
<dbReference type="InterPro" id="IPR007138">
    <property type="entry name" value="ABM_dom"/>
</dbReference>
<dbReference type="PROSITE" id="PS51725">
    <property type="entry name" value="ABM"/>
    <property type="match status" value="1"/>
</dbReference>
<proteinExistence type="predicted"/>
<dbReference type="RefSeq" id="WP_092057654.1">
    <property type="nucleotide sequence ID" value="NZ_FOJJ01000037.1"/>
</dbReference>
<organism evidence="2 3">
    <name type="scientific">Trichloromonas acetexigens</name>
    <dbReference type="NCBI Taxonomy" id="38815"/>
    <lineage>
        <taxon>Bacteria</taxon>
        <taxon>Pseudomonadati</taxon>
        <taxon>Thermodesulfobacteriota</taxon>
        <taxon>Desulfuromonadia</taxon>
        <taxon>Desulfuromonadales</taxon>
        <taxon>Trichloromonadaceae</taxon>
        <taxon>Trichloromonas</taxon>
    </lineage>
</organism>
<evidence type="ECO:0000259" key="1">
    <source>
        <dbReference type="PROSITE" id="PS51725"/>
    </source>
</evidence>
<accession>A0A550JF47</accession>
<evidence type="ECO:0000313" key="2">
    <source>
        <dbReference type="EMBL" id="TRO81828.1"/>
    </source>
</evidence>
<keyword evidence="2" id="KW-0560">Oxidoreductase</keyword>
<dbReference type="Gene3D" id="3.30.70.100">
    <property type="match status" value="1"/>
</dbReference>